<accession>A0AAV7KBC5</accession>
<dbReference type="GO" id="GO:0016747">
    <property type="term" value="F:acyltransferase activity, transferring groups other than amino-acyl groups"/>
    <property type="evidence" value="ECO:0007669"/>
    <property type="project" value="InterPro"/>
</dbReference>
<dbReference type="PANTHER" id="PTHR18919:SF107">
    <property type="entry name" value="ACETYL-COA ACETYLTRANSFERASE, CYTOSOLIC"/>
    <property type="match status" value="1"/>
</dbReference>
<dbReference type="AlphaFoldDB" id="A0AAV7KBC5"/>
<reference evidence="5 6" key="1">
    <citation type="journal article" date="2023" name="BMC Biol.">
        <title>The compact genome of the sponge Oopsacas minuta (Hexactinellida) is lacking key metazoan core genes.</title>
        <authorList>
            <person name="Santini S."/>
            <person name="Schenkelaars Q."/>
            <person name="Jourda C."/>
            <person name="Duchesne M."/>
            <person name="Belahbib H."/>
            <person name="Rocher C."/>
            <person name="Selva M."/>
            <person name="Riesgo A."/>
            <person name="Vervoort M."/>
            <person name="Leys S.P."/>
            <person name="Kodjabachian L."/>
            <person name="Le Bivic A."/>
            <person name="Borchiellini C."/>
            <person name="Claverie J.M."/>
            <person name="Renard E."/>
        </authorList>
    </citation>
    <scope>NUCLEOTIDE SEQUENCE [LARGE SCALE GENOMIC DNA]</scope>
    <source>
        <strain evidence="5">SPO-2</strain>
    </source>
</reference>
<dbReference type="InterPro" id="IPR016039">
    <property type="entry name" value="Thiolase-like"/>
</dbReference>
<evidence type="ECO:0000256" key="1">
    <source>
        <dbReference type="ARBA" id="ARBA00010982"/>
    </source>
</evidence>
<dbReference type="Proteomes" id="UP001165289">
    <property type="component" value="Unassembled WGS sequence"/>
</dbReference>
<evidence type="ECO:0000256" key="3">
    <source>
        <dbReference type="ARBA" id="ARBA00023315"/>
    </source>
</evidence>
<dbReference type="InterPro" id="IPR020613">
    <property type="entry name" value="Thiolase_CS"/>
</dbReference>
<evidence type="ECO:0000313" key="6">
    <source>
        <dbReference type="Proteomes" id="UP001165289"/>
    </source>
</evidence>
<protein>
    <submittedName>
        <fullName evidence="5">Acetyl-CoA acetyltransferase, cytosolic-like</fullName>
    </submittedName>
</protein>
<keyword evidence="2" id="KW-0808">Transferase</keyword>
<feature type="domain" description="Thiolase C-terminal" evidence="4">
    <location>
        <begin position="1"/>
        <end position="105"/>
    </location>
</feature>
<evidence type="ECO:0000256" key="2">
    <source>
        <dbReference type="ARBA" id="ARBA00022679"/>
    </source>
</evidence>
<dbReference type="PANTHER" id="PTHR18919">
    <property type="entry name" value="ACETYL-COA C-ACYLTRANSFERASE"/>
    <property type="match status" value="1"/>
</dbReference>
<keyword evidence="6" id="KW-1185">Reference proteome</keyword>
<dbReference type="EMBL" id="JAKMXF010000078">
    <property type="protein sequence ID" value="KAI6658731.1"/>
    <property type="molecule type" value="Genomic_DNA"/>
</dbReference>
<dbReference type="SUPFAM" id="SSF53901">
    <property type="entry name" value="Thiolase-like"/>
    <property type="match status" value="1"/>
</dbReference>
<evidence type="ECO:0000259" key="4">
    <source>
        <dbReference type="Pfam" id="PF02803"/>
    </source>
</evidence>
<proteinExistence type="inferred from homology"/>
<comment type="caution">
    <text evidence="5">The sequence shown here is derived from an EMBL/GenBank/DDBJ whole genome shotgun (WGS) entry which is preliminary data.</text>
</comment>
<name>A0AAV7KBC5_9METZ</name>
<dbReference type="Pfam" id="PF02803">
    <property type="entry name" value="Thiolase_C"/>
    <property type="match status" value="1"/>
</dbReference>
<dbReference type="PROSITE" id="PS00737">
    <property type="entry name" value="THIOLASE_2"/>
    <property type="match status" value="1"/>
</dbReference>
<comment type="similarity">
    <text evidence="1">Belongs to the thiolase-like superfamily. Thiolase family.</text>
</comment>
<dbReference type="Gene3D" id="3.40.47.10">
    <property type="match status" value="1"/>
</dbReference>
<gene>
    <name evidence="5" type="ORF">LOD99_10944</name>
</gene>
<sequence length="107" mass="11242">MGIAPISAIQQALDNAKWKTEDVDIWEINEAFAATTIACLYELNIDISKLNIAGGAIALGHPVGASGCRILVSLTFRLLQDPNARRGVAALCAGGGMSIAVCIEKFI</sequence>
<dbReference type="InterPro" id="IPR020617">
    <property type="entry name" value="Thiolase_C"/>
</dbReference>
<keyword evidence="3" id="KW-0012">Acyltransferase</keyword>
<evidence type="ECO:0000313" key="5">
    <source>
        <dbReference type="EMBL" id="KAI6658731.1"/>
    </source>
</evidence>
<organism evidence="5 6">
    <name type="scientific">Oopsacas minuta</name>
    <dbReference type="NCBI Taxonomy" id="111878"/>
    <lineage>
        <taxon>Eukaryota</taxon>
        <taxon>Metazoa</taxon>
        <taxon>Porifera</taxon>
        <taxon>Hexactinellida</taxon>
        <taxon>Hexasterophora</taxon>
        <taxon>Lyssacinosida</taxon>
        <taxon>Leucopsacidae</taxon>
        <taxon>Oopsacas</taxon>
    </lineage>
</organism>